<dbReference type="InterPro" id="IPR025857">
    <property type="entry name" value="MacB_PCD"/>
</dbReference>
<accession>A0AAE3QPI5</accession>
<feature type="domain" description="ABC3 transporter permease C-terminal" evidence="7">
    <location>
        <begin position="371"/>
        <end position="485"/>
    </location>
</feature>
<dbReference type="GO" id="GO:0022857">
    <property type="term" value="F:transmembrane transporter activity"/>
    <property type="evidence" value="ECO:0007669"/>
    <property type="project" value="TreeGrafter"/>
</dbReference>
<dbReference type="RefSeq" id="WP_313981750.1">
    <property type="nucleotide sequence ID" value="NZ_JASJOS010000008.1"/>
</dbReference>
<feature type="domain" description="MacB-like periplasmic core" evidence="8">
    <location>
        <begin position="514"/>
        <end position="707"/>
    </location>
</feature>
<keyword evidence="3 6" id="KW-0812">Transmembrane</keyword>
<proteinExistence type="predicted"/>
<dbReference type="InterPro" id="IPR050250">
    <property type="entry name" value="Macrolide_Exporter_MacB"/>
</dbReference>
<dbReference type="InterPro" id="IPR003838">
    <property type="entry name" value="ABC3_permease_C"/>
</dbReference>
<feature type="transmembrane region" description="Helical" evidence="6">
    <location>
        <begin position="412"/>
        <end position="440"/>
    </location>
</feature>
<feature type="transmembrane region" description="Helical" evidence="6">
    <location>
        <begin position="744"/>
        <end position="769"/>
    </location>
</feature>
<evidence type="ECO:0000259" key="7">
    <source>
        <dbReference type="Pfam" id="PF02687"/>
    </source>
</evidence>
<evidence type="ECO:0000256" key="1">
    <source>
        <dbReference type="ARBA" id="ARBA00004651"/>
    </source>
</evidence>
<feature type="transmembrane region" description="Helical" evidence="6">
    <location>
        <begin position="504"/>
        <end position="527"/>
    </location>
</feature>
<organism evidence="9 10">
    <name type="scientific">Xanthocytophaga flava</name>
    <dbReference type="NCBI Taxonomy" id="3048013"/>
    <lineage>
        <taxon>Bacteria</taxon>
        <taxon>Pseudomonadati</taxon>
        <taxon>Bacteroidota</taxon>
        <taxon>Cytophagia</taxon>
        <taxon>Cytophagales</taxon>
        <taxon>Rhodocytophagaceae</taxon>
        <taxon>Xanthocytophaga</taxon>
    </lineage>
</organism>
<dbReference type="NCBIfam" id="NF038404">
    <property type="entry name" value="perm_prefix_2"/>
    <property type="match status" value="1"/>
</dbReference>
<feature type="transmembrane region" description="Helical" evidence="6">
    <location>
        <begin position="99"/>
        <end position="120"/>
    </location>
</feature>
<feature type="domain" description="ABC3 transporter permease C-terminal" evidence="7">
    <location>
        <begin position="747"/>
        <end position="851"/>
    </location>
</feature>
<feature type="domain" description="MacB-like periplasmic core" evidence="8">
    <location>
        <begin position="100"/>
        <end position="319"/>
    </location>
</feature>
<feature type="transmembrane region" description="Helical" evidence="6">
    <location>
        <begin position="460"/>
        <end position="483"/>
    </location>
</feature>
<evidence type="ECO:0000256" key="5">
    <source>
        <dbReference type="ARBA" id="ARBA00023136"/>
    </source>
</evidence>
<dbReference type="PANTHER" id="PTHR30572:SF18">
    <property type="entry name" value="ABC-TYPE MACROLIDE FAMILY EXPORT SYSTEM PERMEASE COMPONENT 2"/>
    <property type="match status" value="1"/>
</dbReference>
<evidence type="ECO:0000256" key="6">
    <source>
        <dbReference type="SAM" id="Phobius"/>
    </source>
</evidence>
<feature type="transmembrane region" description="Helical" evidence="6">
    <location>
        <begin position="367"/>
        <end position="391"/>
    </location>
</feature>
<protein>
    <submittedName>
        <fullName evidence="9">ABC transporter permease</fullName>
    </submittedName>
</protein>
<keyword evidence="4 6" id="KW-1133">Transmembrane helix</keyword>
<evidence type="ECO:0000256" key="2">
    <source>
        <dbReference type="ARBA" id="ARBA00022475"/>
    </source>
</evidence>
<reference evidence="9" key="1">
    <citation type="submission" date="2023-05" db="EMBL/GenBank/DDBJ databases">
        <authorList>
            <person name="Zhang X."/>
        </authorList>
    </citation>
    <scope>NUCLEOTIDE SEQUENCE</scope>
    <source>
        <strain evidence="9">YF14B1</strain>
    </source>
</reference>
<dbReference type="PANTHER" id="PTHR30572">
    <property type="entry name" value="MEMBRANE COMPONENT OF TRANSPORTER-RELATED"/>
    <property type="match status" value="1"/>
</dbReference>
<dbReference type="Proteomes" id="UP001241110">
    <property type="component" value="Unassembled WGS sequence"/>
</dbReference>
<feature type="transmembrane region" description="Helical" evidence="6">
    <location>
        <begin position="796"/>
        <end position="815"/>
    </location>
</feature>
<dbReference type="Pfam" id="PF12704">
    <property type="entry name" value="MacB_PCD"/>
    <property type="match status" value="2"/>
</dbReference>
<dbReference type="GO" id="GO:0005886">
    <property type="term" value="C:plasma membrane"/>
    <property type="evidence" value="ECO:0007669"/>
    <property type="project" value="UniProtKB-SubCell"/>
</dbReference>
<dbReference type="Pfam" id="PF02687">
    <property type="entry name" value="FtsX"/>
    <property type="match status" value="2"/>
</dbReference>
<evidence type="ECO:0000256" key="4">
    <source>
        <dbReference type="ARBA" id="ARBA00022989"/>
    </source>
</evidence>
<comment type="caution">
    <text evidence="9">The sequence shown here is derived from an EMBL/GenBank/DDBJ whole genome shotgun (WGS) entry which is preliminary data.</text>
</comment>
<dbReference type="InterPro" id="IPR047699">
    <property type="entry name" value="Permease_put_prefix"/>
</dbReference>
<sequence>MKQPNHYAPPKWPLRLLRLFVKEEYLEEIEGDMEELFQDNLETLSYRQARRMYTWEMIRLMRPLIMKNIRITLSPNPYDMFKNYFKISFRSLMRNPLSAFINIMGLAVAIGICMLVYAFIAYDNNIDQFHTHKHSVYLTTFFADREGTLQQYGQTPGPLGQMLKKDFAQIKHVCRIEDRNLVLKYGDQVFTERVRYTDPTFLEMLTFPLKWGTSQSLADVNSVILSEEMSVKYFGATNPIGENVHIKLGNAGTKTFKVMGVAAPFPKAHAIDFDFLINFENLRLSESDGALHDWNTLVNATLVQVEDPSDLKIIQQGMDKYKVLQNKEVQKDWAISSFAFEPLATLHKNSAQIRDDISVDPPIESLVALPVIGIFMLALACFNYINIALVSTTKRLKEIGVRKVIGANRVRILIQFLVENISVTFFALVLGFILTITVFLPWFIPVSGRELELNLIDSNFWVFLLAILLFTGIASGLYPALYISRFDAVKIFTGSVQFGKKNPLTKLFLGIQLVLSCILITGAVVYMQNTTFQTMRSWGYNQRDVLYVNIPNQAAYEQLQDKMLQNANVRSLAGSKDHLGKKISTAIIHTPANRQYEVEQLAVDAHYVNTMGLQLSDGRNFNDQSENDKHTVIVNELLVKNMELSNPIGHQFRIDSTKYQIIGVVKDFHTHSFYNPIRPTLFKLADKKDYQFLSVQVKNGSQEETYQALQTQWAALFPDSPFQGGYQEDVWGIFFSQLARMEEFTRTIACMAVLLASLGLYGLVSLNVAGRVREFSIRKVLGARLLDLSVTIARQYLVLIISALAIGVPVSYMLIHTQLNMMFAYPMPMDFSGVSIAVLLLVCVLLGVISIQIRKVAKSNLVKGLKVE</sequence>
<name>A0AAE3QPI5_9BACT</name>
<dbReference type="EMBL" id="JASJOS010000008">
    <property type="protein sequence ID" value="MDJ1482511.1"/>
    <property type="molecule type" value="Genomic_DNA"/>
</dbReference>
<keyword evidence="5 6" id="KW-0472">Membrane</keyword>
<evidence type="ECO:0000259" key="8">
    <source>
        <dbReference type="Pfam" id="PF12704"/>
    </source>
</evidence>
<keyword evidence="2" id="KW-1003">Cell membrane</keyword>
<evidence type="ECO:0000313" key="10">
    <source>
        <dbReference type="Proteomes" id="UP001241110"/>
    </source>
</evidence>
<comment type="subcellular location">
    <subcellularLocation>
        <location evidence="1">Cell membrane</location>
        <topology evidence="1">Multi-pass membrane protein</topology>
    </subcellularLocation>
</comment>
<gene>
    <name evidence="9" type="ORF">QNI16_18555</name>
</gene>
<evidence type="ECO:0000256" key="3">
    <source>
        <dbReference type="ARBA" id="ARBA00022692"/>
    </source>
</evidence>
<evidence type="ECO:0000313" key="9">
    <source>
        <dbReference type="EMBL" id="MDJ1482511.1"/>
    </source>
</evidence>
<feature type="transmembrane region" description="Helical" evidence="6">
    <location>
        <begin position="835"/>
        <end position="853"/>
    </location>
</feature>
<dbReference type="AlphaFoldDB" id="A0AAE3QPI5"/>